<dbReference type="Proteomes" id="UP001060895">
    <property type="component" value="Unassembled WGS sequence"/>
</dbReference>
<accession>A0ABQ0P2G6</accession>
<evidence type="ECO:0000256" key="1">
    <source>
        <dbReference type="ARBA" id="ARBA00007031"/>
    </source>
</evidence>
<dbReference type="RefSeq" id="WP_246387233.1">
    <property type="nucleotide sequence ID" value="NZ_BAQP01000008.1"/>
</dbReference>
<evidence type="ECO:0000313" key="4">
    <source>
        <dbReference type="Proteomes" id="UP001060895"/>
    </source>
</evidence>
<sequence length="189" mass="20448">MSDMQSVSASDPLSTKDLPLKLTALIVSAYVGRNAVQPDTVPTLIRAVYGTLSSIGQPTDIADTEARTPAVPVKRSVFPDYIVCLEDGKKLKMLRRHLSSAYGMTPAQYRERWRLPSNYPMVAPNYATRQSELARASGLGRKTGEDSAGAVSAGAPEIPAPVESVSAQEDTPRITVLPERKRGRRKAPV</sequence>
<keyword evidence="4" id="KW-1185">Reference proteome</keyword>
<dbReference type="Pfam" id="PF05443">
    <property type="entry name" value="ROS_MUCR"/>
    <property type="match status" value="1"/>
</dbReference>
<gene>
    <name evidence="3" type="ORF">AA12717_0333</name>
</gene>
<dbReference type="Gene3D" id="1.10.10.1550">
    <property type="entry name" value="ROS/MUCR transcriptional regulator protein"/>
    <property type="match status" value="1"/>
</dbReference>
<reference evidence="3" key="1">
    <citation type="submission" date="2013-04" db="EMBL/GenBank/DDBJ databases">
        <title>The genome sequencing project of 58 acetic acid bacteria.</title>
        <authorList>
            <person name="Okamoto-Kainuma A."/>
            <person name="Ishikawa M."/>
            <person name="Umino S."/>
            <person name="Koizumi Y."/>
            <person name="Shiwa Y."/>
            <person name="Yoshikawa H."/>
            <person name="Matsutani M."/>
            <person name="Matsushita K."/>
        </authorList>
    </citation>
    <scope>NUCLEOTIDE SEQUENCE</scope>
    <source>
        <strain evidence="3">DSM 12717</strain>
    </source>
</reference>
<comment type="similarity">
    <text evidence="1">Belongs to the ros/MucR family.</text>
</comment>
<dbReference type="InterPro" id="IPR041920">
    <property type="entry name" value="ROS/MUCR_sf"/>
</dbReference>
<comment type="caution">
    <text evidence="3">The sequence shown here is derived from an EMBL/GenBank/DDBJ whole genome shotgun (WGS) entry which is preliminary data.</text>
</comment>
<name>A0ABQ0P2G6_9PROT</name>
<organism evidence="3 4">
    <name type="scientific">Gluconacetobacter sacchari DSM 12717</name>
    <dbReference type="NCBI Taxonomy" id="1307940"/>
    <lineage>
        <taxon>Bacteria</taxon>
        <taxon>Pseudomonadati</taxon>
        <taxon>Pseudomonadota</taxon>
        <taxon>Alphaproteobacteria</taxon>
        <taxon>Acetobacterales</taxon>
        <taxon>Acetobacteraceae</taxon>
        <taxon>Gluconacetobacter</taxon>
    </lineage>
</organism>
<dbReference type="EMBL" id="BAQP01000008">
    <property type="protein sequence ID" value="GBQ19702.1"/>
    <property type="molecule type" value="Genomic_DNA"/>
</dbReference>
<proteinExistence type="inferred from homology"/>
<evidence type="ECO:0000256" key="2">
    <source>
        <dbReference type="SAM" id="MobiDB-lite"/>
    </source>
</evidence>
<dbReference type="InterPro" id="IPR008807">
    <property type="entry name" value="ROS_MUCR"/>
</dbReference>
<evidence type="ECO:0000313" key="3">
    <source>
        <dbReference type="EMBL" id="GBQ19702.1"/>
    </source>
</evidence>
<feature type="region of interest" description="Disordered" evidence="2">
    <location>
        <begin position="136"/>
        <end position="189"/>
    </location>
</feature>
<protein>
    <submittedName>
        <fullName evidence="3">Ros/MucR family transcriptional regulator</fullName>
    </submittedName>
</protein>